<evidence type="ECO:0000313" key="2">
    <source>
        <dbReference type="Proteomes" id="UP000075881"/>
    </source>
</evidence>
<dbReference type="VEuPathDB" id="VectorBase:ACHR000892"/>
<organism evidence="1 2">
    <name type="scientific">Anopheles christyi</name>
    <dbReference type="NCBI Taxonomy" id="43041"/>
    <lineage>
        <taxon>Eukaryota</taxon>
        <taxon>Metazoa</taxon>
        <taxon>Ecdysozoa</taxon>
        <taxon>Arthropoda</taxon>
        <taxon>Hexapoda</taxon>
        <taxon>Insecta</taxon>
        <taxon>Pterygota</taxon>
        <taxon>Neoptera</taxon>
        <taxon>Endopterygota</taxon>
        <taxon>Diptera</taxon>
        <taxon>Nematocera</taxon>
        <taxon>Culicoidea</taxon>
        <taxon>Culicidae</taxon>
        <taxon>Anophelinae</taxon>
        <taxon>Anopheles</taxon>
    </lineage>
</organism>
<keyword evidence="2" id="KW-1185">Reference proteome</keyword>
<sequence length="98" mass="9843">MVSTIGGPSTVAAAVAAAGAAAAASGAASTISTTDATQLFINTTLASCALRYEDFELPSTVLFVVSLKRFTLRVPNPQFLSATGRGIAGCAGPRQQPI</sequence>
<reference evidence="1" key="2">
    <citation type="submission" date="2020-05" db="UniProtKB">
        <authorList>
            <consortium name="EnsemblMetazoa"/>
        </authorList>
    </citation>
    <scope>IDENTIFICATION</scope>
    <source>
        <strain evidence="1">ACHKN1017</strain>
    </source>
</reference>
<dbReference type="AlphaFoldDB" id="A0A182JQW0"/>
<dbReference type="STRING" id="43041.A0A182JQW0"/>
<name>A0A182JQW0_9DIPT</name>
<accession>A0A182JQW0</accession>
<proteinExistence type="predicted"/>
<evidence type="ECO:0000313" key="1">
    <source>
        <dbReference type="EnsemblMetazoa" id="ACHR000892-PA"/>
    </source>
</evidence>
<dbReference type="Proteomes" id="UP000075881">
    <property type="component" value="Unassembled WGS sequence"/>
</dbReference>
<protein>
    <submittedName>
        <fullName evidence="1">Uncharacterized protein</fullName>
    </submittedName>
</protein>
<reference evidence="2" key="1">
    <citation type="submission" date="2013-03" db="EMBL/GenBank/DDBJ databases">
        <title>The Genome Sequence of Anopheles christyi ACHKN1017.</title>
        <authorList>
            <consortium name="The Broad Institute Genomics Platform"/>
            <person name="Neafsey D.E."/>
            <person name="Besansky N."/>
            <person name="Walker B."/>
            <person name="Young S.K."/>
            <person name="Zeng Q."/>
            <person name="Gargeya S."/>
            <person name="Fitzgerald M."/>
            <person name="Haas B."/>
            <person name="Abouelleil A."/>
            <person name="Allen A.W."/>
            <person name="Alvarado L."/>
            <person name="Arachchi H.M."/>
            <person name="Berlin A.M."/>
            <person name="Chapman S.B."/>
            <person name="Gainer-Dewar J."/>
            <person name="Goldberg J."/>
            <person name="Griggs A."/>
            <person name="Gujja S."/>
            <person name="Hansen M."/>
            <person name="Howarth C."/>
            <person name="Imamovic A."/>
            <person name="Ireland A."/>
            <person name="Larimer J."/>
            <person name="McCowan C."/>
            <person name="Murphy C."/>
            <person name="Pearson M."/>
            <person name="Poon T.W."/>
            <person name="Priest M."/>
            <person name="Roberts A."/>
            <person name="Saif S."/>
            <person name="Shea T."/>
            <person name="Sisk P."/>
            <person name="Sykes S."/>
            <person name="Wortman J."/>
            <person name="Nusbaum C."/>
            <person name="Birren B."/>
        </authorList>
    </citation>
    <scope>NUCLEOTIDE SEQUENCE [LARGE SCALE GENOMIC DNA]</scope>
    <source>
        <strain evidence="2">ACHKN1017</strain>
    </source>
</reference>
<dbReference type="EnsemblMetazoa" id="ACHR000892-RA">
    <property type="protein sequence ID" value="ACHR000892-PA"/>
    <property type="gene ID" value="ACHR000892"/>
</dbReference>